<dbReference type="Proteomes" id="UP001062846">
    <property type="component" value="Chromosome 8"/>
</dbReference>
<comment type="caution">
    <text evidence="1">The sequence shown here is derived from an EMBL/GenBank/DDBJ whole genome shotgun (WGS) entry which is preliminary data.</text>
</comment>
<proteinExistence type="predicted"/>
<protein>
    <submittedName>
        <fullName evidence="1">Uncharacterized protein</fullName>
    </submittedName>
</protein>
<keyword evidence="2" id="KW-1185">Reference proteome</keyword>
<accession>A0ACC0MW41</accession>
<organism evidence="1 2">
    <name type="scientific">Rhododendron molle</name>
    <name type="common">Chinese azalea</name>
    <name type="synonym">Azalea mollis</name>
    <dbReference type="NCBI Taxonomy" id="49168"/>
    <lineage>
        <taxon>Eukaryota</taxon>
        <taxon>Viridiplantae</taxon>
        <taxon>Streptophyta</taxon>
        <taxon>Embryophyta</taxon>
        <taxon>Tracheophyta</taxon>
        <taxon>Spermatophyta</taxon>
        <taxon>Magnoliopsida</taxon>
        <taxon>eudicotyledons</taxon>
        <taxon>Gunneridae</taxon>
        <taxon>Pentapetalae</taxon>
        <taxon>asterids</taxon>
        <taxon>Ericales</taxon>
        <taxon>Ericaceae</taxon>
        <taxon>Ericoideae</taxon>
        <taxon>Rhodoreae</taxon>
        <taxon>Rhododendron</taxon>
    </lineage>
</organism>
<reference evidence="1" key="1">
    <citation type="submission" date="2022-02" db="EMBL/GenBank/DDBJ databases">
        <title>Plant Genome Project.</title>
        <authorList>
            <person name="Zhang R.-G."/>
        </authorList>
    </citation>
    <scope>NUCLEOTIDE SEQUENCE</scope>
    <source>
        <tissue evidence="1">Leaves</tissue>
    </source>
</reference>
<sequence>MQEHRRYCSQLFVLLVLFIISLYIVPISGKNGSGLIEVDVGVILDADHMVGKVSQSCISMALEDFYALNQNHSTTRIVLHKRNSKGDVVEAASGAIDLLKNVQVQAILGPQRSSQAEFVIDIGNKKQVPIISQATSPTLSPTDNPYFIRGAQNGSSQVESLTAIVQAFGWREVVLIYEDTDYGRGVVPFLTNSFQGISTQIRHRSVLSLSASDDHILEELYKLKTMQTRVFVVHMLPFLASHFFTKVKQAEMMNTGYAWIITDGLTSLLDYMDPTVLKSMQGVIGVKPYVPKSSQLENFKVRWRKRFRQENPNVDIFEMNVFGLWAYDSTTALAMAVERSGIGVSKFKKPVAKENLTDLTAIGISEMGPRLLQSLQNIEFNGLSGKFHLLNGQLRPSSFQIVNVIGKGDREIGFWTRNNGISKNLSLPSSKNYSTNKDDLGAIIWPGESNVVPKGWEMPTGEAKLRVGVPVKNGFMEFVSVKRDSQTNAVIATGFCINVFKEVMDHYLPYAVPYEFLPFETPDGESAGSYDELVYQISLGIYDAVVGDITIVSNRSRFVDFTLPYTESGVAMVVPFEDDDRKNAWIFMKPLKTDLWLTTGVFFVFTGFVVWAFEHRVNEEFRGPPGKQVGMIFWFSFSTLVFAHKEKLISNLSRFVVIVWIFVVLVLTSSYTASLTSMLTVQKLKPSVTDIRDLIQSKEYVGYQKGSFVEGLLKNKAFDTSKFKNYSTFEQYDEALSKGSKNGGVAAIIDELPYIRLFLSKPKYCAKYTMVGPIYKTAGFGFAFPKGSPLVPDVSRAVLNVTEQNVMTRIEEEWLGEGATCAEQDGARVTSDSLTLDSFKGLFIVAAVASFSALVLFLSIFLYENWNTLASNDSSIREKLVAMAKTFDEEKDNSSNASKRKNPTGEGMAVPTAVTADCQQSPASDSQLAEWIFSHDEGLSTTETNTPIHETIEIVESNEQK</sequence>
<evidence type="ECO:0000313" key="1">
    <source>
        <dbReference type="EMBL" id="KAI8544806.1"/>
    </source>
</evidence>
<evidence type="ECO:0000313" key="2">
    <source>
        <dbReference type="Proteomes" id="UP001062846"/>
    </source>
</evidence>
<gene>
    <name evidence="1" type="ORF">RHMOL_Rhmol08G0323500</name>
</gene>
<name>A0ACC0MW41_RHOML</name>
<dbReference type="EMBL" id="CM046395">
    <property type="protein sequence ID" value="KAI8544806.1"/>
    <property type="molecule type" value="Genomic_DNA"/>
</dbReference>